<keyword evidence="4" id="KW-0963">Cytoplasm</keyword>
<dbReference type="GO" id="GO:0005840">
    <property type="term" value="C:ribosome"/>
    <property type="evidence" value="ECO:0007669"/>
    <property type="project" value="UniProtKB-KW"/>
</dbReference>
<evidence type="ECO:0000313" key="9">
    <source>
        <dbReference type="EMBL" id="EPZ35400.1"/>
    </source>
</evidence>
<evidence type="ECO:0000256" key="3">
    <source>
        <dbReference type="ARBA" id="ARBA00006678"/>
    </source>
</evidence>
<reference evidence="12" key="2">
    <citation type="journal article" date="2018" name="Nat. Microbiol.">
        <title>Leveraging single-cell genomics to expand the fungal tree of life.</title>
        <authorList>
            <person name="Ahrendt S.R."/>
            <person name="Quandt C.A."/>
            <person name="Ciobanu D."/>
            <person name="Clum A."/>
            <person name="Salamov A."/>
            <person name="Andreopoulos B."/>
            <person name="Cheng J.F."/>
            <person name="Woyke T."/>
            <person name="Pelin A."/>
            <person name="Henrissat B."/>
            <person name="Reynolds N.K."/>
            <person name="Benny G.L."/>
            <person name="Smith M.E."/>
            <person name="James T.Y."/>
            <person name="Grigoriev I.V."/>
        </authorList>
    </citation>
    <scope>NUCLEOTIDE SEQUENCE [LARGE SCALE GENOMIC DNA]</scope>
    <source>
        <strain evidence="12">CSF55</strain>
    </source>
</reference>
<dbReference type="SUPFAM" id="SSF55666">
    <property type="entry name" value="Ribonuclease PH domain 2-like"/>
    <property type="match status" value="1"/>
</dbReference>
<dbReference type="GO" id="GO:0034473">
    <property type="term" value="P:U1 snRNA 3'-end processing"/>
    <property type="evidence" value="ECO:0007669"/>
    <property type="project" value="TreeGrafter"/>
</dbReference>
<dbReference type="InterPro" id="IPR020568">
    <property type="entry name" value="Ribosomal_Su5_D2-typ_SF"/>
</dbReference>
<evidence type="ECO:0000256" key="4">
    <source>
        <dbReference type="ARBA" id="ARBA00022490"/>
    </source>
</evidence>
<dbReference type="PANTHER" id="PTHR11097">
    <property type="entry name" value="EXOSOME COMPLEX EXONUCLEASE RIBOSOMAL RNA PROCESSING PROTEIN"/>
    <property type="match status" value="1"/>
</dbReference>
<dbReference type="GO" id="GO:0071028">
    <property type="term" value="P:nuclear mRNA surveillance"/>
    <property type="evidence" value="ECO:0007669"/>
    <property type="project" value="TreeGrafter"/>
</dbReference>
<dbReference type="GO" id="GO:0071038">
    <property type="term" value="P:TRAMP-dependent tRNA surveillance pathway"/>
    <property type="evidence" value="ECO:0007669"/>
    <property type="project" value="TreeGrafter"/>
</dbReference>
<keyword evidence="11" id="KW-1185">Reference proteome</keyword>
<evidence type="ECO:0000256" key="1">
    <source>
        <dbReference type="ARBA" id="ARBA00004496"/>
    </source>
</evidence>
<dbReference type="InterPro" id="IPR027408">
    <property type="entry name" value="PNPase/RNase_PH_dom_sf"/>
</dbReference>
<dbReference type="InterPro" id="IPR015847">
    <property type="entry name" value="ExoRNase_PH_dom2"/>
</dbReference>
<dbReference type="GO" id="GO:0005730">
    <property type="term" value="C:nucleolus"/>
    <property type="evidence" value="ECO:0007669"/>
    <property type="project" value="UniProtKB-SubCell"/>
</dbReference>
<dbReference type="GO" id="GO:0034476">
    <property type="term" value="P:U5 snRNA 3'-end processing"/>
    <property type="evidence" value="ECO:0007669"/>
    <property type="project" value="TreeGrafter"/>
</dbReference>
<protein>
    <recommendedName>
        <fullName evidence="6">Ribosomal RNA-processing protein 42</fullName>
    </recommendedName>
</protein>
<dbReference type="Proteomes" id="UP000030755">
    <property type="component" value="Unassembled WGS sequence"/>
</dbReference>
<evidence type="ECO:0000256" key="2">
    <source>
        <dbReference type="ARBA" id="ARBA00004604"/>
    </source>
</evidence>
<dbReference type="GO" id="GO:0000176">
    <property type="term" value="C:nuclear exosome (RNase complex)"/>
    <property type="evidence" value="ECO:0007669"/>
    <property type="project" value="UniProtKB-ARBA"/>
</dbReference>
<dbReference type="EMBL" id="KE560844">
    <property type="protein sequence ID" value="EPZ35400.1"/>
    <property type="molecule type" value="Genomic_DNA"/>
</dbReference>
<dbReference type="Gene3D" id="3.30.230.70">
    <property type="entry name" value="GHMP Kinase, N-terminal domain"/>
    <property type="match status" value="1"/>
</dbReference>
<dbReference type="EMBL" id="ML005211">
    <property type="protein sequence ID" value="RKP19507.1"/>
    <property type="molecule type" value="Genomic_DNA"/>
</dbReference>
<evidence type="ECO:0000259" key="7">
    <source>
        <dbReference type="Pfam" id="PF01138"/>
    </source>
</evidence>
<dbReference type="GO" id="GO:0071035">
    <property type="term" value="P:nuclear polyadenylation-dependent rRNA catabolic process"/>
    <property type="evidence" value="ECO:0007669"/>
    <property type="project" value="TreeGrafter"/>
</dbReference>
<feature type="domain" description="Exoribonuclease phosphorolytic" evidence="8">
    <location>
        <begin position="192"/>
        <end position="256"/>
    </location>
</feature>
<evidence type="ECO:0000259" key="8">
    <source>
        <dbReference type="Pfam" id="PF03725"/>
    </source>
</evidence>
<dbReference type="SUPFAM" id="SSF54211">
    <property type="entry name" value="Ribosomal protein S5 domain 2-like"/>
    <property type="match status" value="1"/>
</dbReference>
<dbReference type="STRING" id="988480.A0A075AYJ7"/>
<evidence type="ECO:0000313" key="11">
    <source>
        <dbReference type="Proteomes" id="UP000030755"/>
    </source>
</evidence>
<comment type="subcellular location">
    <subcellularLocation>
        <location evidence="1">Cytoplasm</location>
    </subcellularLocation>
    <subcellularLocation>
        <location evidence="2">Nucleus</location>
        <location evidence="2">Nucleolus</location>
    </subcellularLocation>
</comment>
<dbReference type="GO" id="GO:0016075">
    <property type="term" value="P:rRNA catabolic process"/>
    <property type="evidence" value="ECO:0007669"/>
    <property type="project" value="TreeGrafter"/>
</dbReference>
<dbReference type="Pfam" id="PF03725">
    <property type="entry name" value="RNase_PH_C"/>
    <property type="match status" value="1"/>
</dbReference>
<dbReference type="InterPro" id="IPR001247">
    <property type="entry name" value="ExoRNase_PH_dom1"/>
</dbReference>
<comment type="similarity">
    <text evidence="3">Belongs to the RNase PH family.</text>
</comment>
<organism evidence="9 11">
    <name type="scientific">Rozella allomycis (strain CSF55)</name>
    <dbReference type="NCBI Taxonomy" id="988480"/>
    <lineage>
        <taxon>Eukaryota</taxon>
        <taxon>Fungi</taxon>
        <taxon>Fungi incertae sedis</taxon>
        <taxon>Cryptomycota</taxon>
        <taxon>Cryptomycota incertae sedis</taxon>
        <taxon>Rozella</taxon>
    </lineage>
</organism>
<dbReference type="GO" id="GO:0034475">
    <property type="term" value="P:U4 snRNA 3'-end processing"/>
    <property type="evidence" value="ECO:0007669"/>
    <property type="project" value="TreeGrafter"/>
</dbReference>
<keyword evidence="9" id="KW-0687">Ribonucleoprotein</keyword>
<feature type="domain" description="Exoribonuclease phosphorolytic" evidence="7">
    <location>
        <begin position="29"/>
        <end position="164"/>
    </location>
</feature>
<dbReference type="OrthoDB" id="272245at2759"/>
<dbReference type="HOGENOM" id="CLU_038194_4_2_1"/>
<reference evidence="10" key="3">
    <citation type="submission" date="2018-08" db="EMBL/GenBank/DDBJ databases">
        <title>Leveraging single-cell genomics to expand the Fungal Tree of Life.</title>
        <authorList>
            <consortium name="DOE Joint Genome Institute"/>
            <person name="Ahrendt S.R."/>
            <person name="Quandt C.A."/>
            <person name="Ciobanu D."/>
            <person name="Clum A."/>
            <person name="Salamov A."/>
            <person name="Andreopoulos B."/>
            <person name="Cheng J.-F."/>
            <person name="Woyke T."/>
            <person name="Pelin A."/>
            <person name="Henrissat B."/>
            <person name="Reynolds N."/>
            <person name="Benny G.L."/>
            <person name="Smith M.E."/>
            <person name="James T.Y."/>
            <person name="Grigoriev I.V."/>
        </authorList>
    </citation>
    <scope>NUCLEOTIDE SEQUENCE</scope>
    <source>
        <strain evidence="10">CSF55</strain>
    </source>
</reference>
<dbReference type="Pfam" id="PF01138">
    <property type="entry name" value="RNase_PH"/>
    <property type="match status" value="1"/>
</dbReference>
<keyword evidence="5" id="KW-0271">Exosome</keyword>
<dbReference type="AlphaFoldDB" id="A0A075AYJ7"/>
<dbReference type="CDD" id="cd11367">
    <property type="entry name" value="RNase_PH_RRP42"/>
    <property type="match status" value="1"/>
</dbReference>
<sequence length="285" mass="31387">MGISQTEKDFIKKGVLSDIRTDGRTRKKAREFNVDINPLPQASGSARVMMDMTDIVVGVKIDLSSPKIDSPNQGYVSVSVDCASSAFETLDPSYDPQNISTDLSRYLTNILMTKECINLKKLCIIPRQQCWVLYVDVLLLSYGGNIHDSALLALRYSLENAKIPSVKFGDDGMAFEISNDIDSYESIEIDGVPLSFTFAQIGDGIVIDPSVAEELAAQTCLSIAINRRNQVVYMQSRGRGSIKHNILLDIMKAAQNNAIETFNNYKNTLAESKNRKSVGFLAVGV</sequence>
<dbReference type="GO" id="GO:0000467">
    <property type="term" value="P:exonucleolytic trimming to generate mature 3'-end of 5.8S rRNA from tricistronic rRNA transcript (SSU-rRNA, 5.8S rRNA, LSU-rRNA)"/>
    <property type="evidence" value="ECO:0007669"/>
    <property type="project" value="TreeGrafter"/>
</dbReference>
<evidence type="ECO:0000313" key="10">
    <source>
        <dbReference type="EMBL" id="RKP19507.1"/>
    </source>
</evidence>
<evidence type="ECO:0000256" key="6">
    <source>
        <dbReference type="ARBA" id="ARBA00042523"/>
    </source>
</evidence>
<dbReference type="Proteomes" id="UP000281549">
    <property type="component" value="Unassembled WGS sequence"/>
</dbReference>
<evidence type="ECO:0000313" key="12">
    <source>
        <dbReference type="Proteomes" id="UP000281549"/>
    </source>
</evidence>
<evidence type="ECO:0000256" key="5">
    <source>
        <dbReference type="ARBA" id="ARBA00022835"/>
    </source>
</evidence>
<keyword evidence="9" id="KW-0689">Ribosomal protein</keyword>
<dbReference type="InterPro" id="IPR036345">
    <property type="entry name" value="ExoRNase_PH_dom2_sf"/>
</dbReference>
<dbReference type="GO" id="GO:0035925">
    <property type="term" value="F:mRNA 3'-UTR AU-rich region binding"/>
    <property type="evidence" value="ECO:0007669"/>
    <property type="project" value="TreeGrafter"/>
</dbReference>
<dbReference type="InterPro" id="IPR050590">
    <property type="entry name" value="Exosome_comp_Rrp42_subfam"/>
</dbReference>
<dbReference type="PANTHER" id="PTHR11097:SF8">
    <property type="entry name" value="EXOSOME COMPLEX COMPONENT RRP42"/>
    <property type="match status" value="1"/>
</dbReference>
<proteinExistence type="inferred from homology"/>
<dbReference type="OMA" id="YNTRIPK"/>
<accession>A0A075AYJ7</accession>
<dbReference type="GO" id="GO:0000177">
    <property type="term" value="C:cytoplasmic exosome (RNase complex)"/>
    <property type="evidence" value="ECO:0007669"/>
    <property type="project" value="TreeGrafter"/>
</dbReference>
<name>A0A075AYJ7_ROZAC</name>
<reference evidence="9 11" key="1">
    <citation type="journal article" date="2013" name="Curr. Biol.">
        <title>Shared signatures of parasitism and phylogenomics unite Cryptomycota and microsporidia.</title>
        <authorList>
            <person name="James T.Y."/>
            <person name="Pelin A."/>
            <person name="Bonen L."/>
            <person name="Ahrendt S."/>
            <person name="Sain D."/>
            <person name="Corradi N."/>
            <person name="Stajich J.E."/>
        </authorList>
    </citation>
    <scope>NUCLEOTIDE SEQUENCE [LARGE SCALE GENOMIC DNA]</scope>
    <source>
        <strain evidence="9">CSF55</strain>
        <strain evidence="9">CSF55</strain>
    </source>
</reference>
<gene>
    <name evidence="9" type="ORF">O9G_003811</name>
    <name evidence="10" type="ORF">ROZALSC1DRAFT_28903</name>
</gene>